<dbReference type="PATRIC" id="fig|659018.3.peg.800"/>
<organism evidence="6 7">
    <name type="scientific">Stenotrophomonas daejeonensis</name>
    <dbReference type="NCBI Taxonomy" id="659018"/>
    <lineage>
        <taxon>Bacteria</taxon>
        <taxon>Pseudomonadati</taxon>
        <taxon>Pseudomonadota</taxon>
        <taxon>Gammaproteobacteria</taxon>
        <taxon>Lysobacterales</taxon>
        <taxon>Lysobacteraceae</taxon>
        <taxon>Stenotrophomonas</taxon>
    </lineage>
</organism>
<dbReference type="AlphaFoldDB" id="A0A0R0EAX8"/>
<protein>
    <recommendedName>
        <fullName evidence="8">Mutator family transposase</fullName>
    </recommendedName>
</protein>
<accession>A0A0R0EAX8</accession>
<gene>
    <name evidence="6" type="ORF">ABB34_04490</name>
</gene>
<keyword evidence="4" id="KW-0238">DNA-binding</keyword>
<name>A0A0R0EAX8_9GAMM</name>
<evidence type="ECO:0000256" key="3">
    <source>
        <dbReference type="ARBA" id="ARBA00022578"/>
    </source>
</evidence>
<proteinExistence type="inferred from homology"/>
<evidence type="ECO:0008006" key="8">
    <source>
        <dbReference type="Google" id="ProtNLM"/>
    </source>
</evidence>
<dbReference type="EMBL" id="LDJP01000022">
    <property type="protein sequence ID" value="KRG87514.1"/>
    <property type="molecule type" value="Genomic_DNA"/>
</dbReference>
<evidence type="ECO:0000256" key="4">
    <source>
        <dbReference type="ARBA" id="ARBA00023125"/>
    </source>
</evidence>
<comment type="caution">
    <text evidence="6">The sequence shown here is derived from an EMBL/GenBank/DDBJ whole genome shotgun (WGS) entry which is preliminary data.</text>
</comment>
<dbReference type="Proteomes" id="UP000050940">
    <property type="component" value="Unassembled WGS sequence"/>
</dbReference>
<dbReference type="Pfam" id="PF00872">
    <property type="entry name" value="Transposase_mut"/>
    <property type="match status" value="1"/>
</dbReference>
<dbReference type="GO" id="GO:0004803">
    <property type="term" value="F:transposase activity"/>
    <property type="evidence" value="ECO:0007669"/>
    <property type="project" value="InterPro"/>
</dbReference>
<comment type="function">
    <text evidence="1">Required for the transposition of the insertion element.</text>
</comment>
<dbReference type="InterPro" id="IPR001207">
    <property type="entry name" value="Transposase_mutator"/>
</dbReference>
<keyword evidence="5" id="KW-0233">DNA recombination</keyword>
<dbReference type="GO" id="GO:0006313">
    <property type="term" value="P:DNA transposition"/>
    <property type="evidence" value="ECO:0007669"/>
    <property type="project" value="InterPro"/>
</dbReference>
<comment type="similarity">
    <text evidence="2">Belongs to the transposase mutator family.</text>
</comment>
<evidence type="ECO:0000256" key="2">
    <source>
        <dbReference type="ARBA" id="ARBA00010961"/>
    </source>
</evidence>
<dbReference type="GO" id="GO:0003677">
    <property type="term" value="F:DNA binding"/>
    <property type="evidence" value="ECO:0007669"/>
    <property type="project" value="UniProtKB-KW"/>
</dbReference>
<evidence type="ECO:0000313" key="7">
    <source>
        <dbReference type="Proteomes" id="UP000050940"/>
    </source>
</evidence>
<evidence type="ECO:0000256" key="1">
    <source>
        <dbReference type="ARBA" id="ARBA00002190"/>
    </source>
</evidence>
<evidence type="ECO:0000256" key="5">
    <source>
        <dbReference type="ARBA" id="ARBA00023172"/>
    </source>
</evidence>
<keyword evidence="3" id="KW-0815">Transposition</keyword>
<evidence type="ECO:0000313" key="6">
    <source>
        <dbReference type="EMBL" id="KRG87514.1"/>
    </source>
</evidence>
<sequence length="100" mass="11470">MKKLFSQMLQHMINRSLEAEMQVHVGHEWSGASGGNPRNCKMMRSMVGELQIDTPRDRECTFEPQLVKKRQVWLAGMEEKIYANAAAKIPQWMFPTCSTG</sequence>
<keyword evidence="7" id="KW-1185">Reference proteome</keyword>
<reference evidence="6 7" key="1">
    <citation type="submission" date="2015-05" db="EMBL/GenBank/DDBJ databases">
        <title>Genome sequencing and analysis of members of genus Stenotrophomonas.</title>
        <authorList>
            <person name="Patil P.P."/>
            <person name="Midha S."/>
            <person name="Patil P.B."/>
        </authorList>
    </citation>
    <scope>NUCLEOTIDE SEQUENCE [LARGE SCALE GENOMIC DNA]</scope>
    <source>
        <strain evidence="6 7">JCM 16244</strain>
    </source>
</reference>